<evidence type="ECO:0000313" key="13">
    <source>
        <dbReference type="Proteomes" id="UP000005438"/>
    </source>
</evidence>
<organism evidence="12 13">
    <name type="scientific">Niastella koreensis (strain DSM 17620 / KACC 11465 / NBRC 106392 / GR20-10)</name>
    <dbReference type="NCBI Taxonomy" id="700598"/>
    <lineage>
        <taxon>Bacteria</taxon>
        <taxon>Pseudomonadati</taxon>
        <taxon>Bacteroidota</taxon>
        <taxon>Chitinophagia</taxon>
        <taxon>Chitinophagales</taxon>
        <taxon>Chitinophagaceae</taxon>
        <taxon>Niastella</taxon>
    </lineage>
</organism>
<proteinExistence type="predicted"/>
<gene>
    <name evidence="12" type="ordered locus">Niako_4390</name>
</gene>
<dbReference type="NCBIfam" id="TIGR00229">
    <property type="entry name" value="sensory_box"/>
    <property type="match status" value="2"/>
</dbReference>
<dbReference type="GO" id="GO:0046983">
    <property type="term" value="F:protein dimerization activity"/>
    <property type="evidence" value="ECO:0007669"/>
    <property type="project" value="InterPro"/>
</dbReference>
<evidence type="ECO:0000259" key="10">
    <source>
        <dbReference type="PROSITE" id="PS50112"/>
    </source>
</evidence>
<evidence type="ECO:0000256" key="7">
    <source>
        <dbReference type="ARBA" id="ARBA00022840"/>
    </source>
</evidence>
<evidence type="ECO:0000256" key="2">
    <source>
        <dbReference type="ARBA" id="ARBA00012438"/>
    </source>
</evidence>
<dbReference type="PROSITE" id="PS50113">
    <property type="entry name" value="PAC"/>
    <property type="match status" value="1"/>
</dbReference>
<dbReference type="CDD" id="cd16917">
    <property type="entry name" value="HATPase_UhpB-NarQ-NarX-like"/>
    <property type="match status" value="1"/>
</dbReference>
<dbReference type="PROSITE" id="PS50112">
    <property type="entry name" value="PAS"/>
    <property type="match status" value="2"/>
</dbReference>
<dbReference type="Gene3D" id="3.30.450.20">
    <property type="entry name" value="PAS domain"/>
    <property type="match status" value="3"/>
</dbReference>
<dbReference type="Pfam" id="PF13426">
    <property type="entry name" value="PAS_9"/>
    <property type="match status" value="1"/>
</dbReference>
<dbReference type="STRING" id="700598.Niako_4390"/>
<dbReference type="SUPFAM" id="SSF55785">
    <property type="entry name" value="PYP-like sensor domain (PAS domain)"/>
    <property type="match status" value="3"/>
</dbReference>
<keyword evidence="4" id="KW-0808">Transferase</keyword>
<evidence type="ECO:0000256" key="4">
    <source>
        <dbReference type="ARBA" id="ARBA00022679"/>
    </source>
</evidence>
<keyword evidence="7" id="KW-0067">ATP-binding</keyword>
<dbReference type="Pfam" id="PF02518">
    <property type="entry name" value="HATPase_c"/>
    <property type="match status" value="1"/>
</dbReference>
<feature type="domain" description="PAC" evidence="11">
    <location>
        <begin position="227"/>
        <end position="278"/>
    </location>
</feature>
<keyword evidence="6 12" id="KW-0418">Kinase</keyword>
<dbReference type="EC" id="2.7.13.3" evidence="2"/>
<keyword evidence="8" id="KW-0902">Two-component regulatory system</keyword>
<dbReference type="eggNOG" id="COG4585">
    <property type="taxonomic scope" value="Bacteria"/>
</dbReference>
<evidence type="ECO:0000313" key="12">
    <source>
        <dbReference type="EMBL" id="AEW00649.1"/>
    </source>
</evidence>
<feature type="domain" description="Histidine kinase" evidence="9">
    <location>
        <begin position="425"/>
        <end position="614"/>
    </location>
</feature>
<accession>G8TH38</accession>
<evidence type="ECO:0000256" key="1">
    <source>
        <dbReference type="ARBA" id="ARBA00000085"/>
    </source>
</evidence>
<reference evidence="12 13" key="1">
    <citation type="submission" date="2011-12" db="EMBL/GenBank/DDBJ databases">
        <title>The complete genome of Niastella koreensis GR20-10.</title>
        <authorList>
            <consortium name="US DOE Joint Genome Institute (JGI-PGF)"/>
            <person name="Lucas S."/>
            <person name="Han J."/>
            <person name="Lapidus A."/>
            <person name="Bruce D."/>
            <person name="Goodwin L."/>
            <person name="Pitluck S."/>
            <person name="Peters L."/>
            <person name="Kyrpides N."/>
            <person name="Mavromatis K."/>
            <person name="Ivanova N."/>
            <person name="Mikhailova N."/>
            <person name="Davenport K."/>
            <person name="Saunders E."/>
            <person name="Detter J.C."/>
            <person name="Tapia R."/>
            <person name="Han C."/>
            <person name="Land M."/>
            <person name="Hauser L."/>
            <person name="Markowitz V."/>
            <person name="Cheng J.-F."/>
            <person name="Hugenholtz P."/>
            <person name="Woyke T."/>
            <person name="Wu D."/>
            <person name="Tindall B."/>
            <person name="Pomrenke H."/>
            <person name="Brambilla E."/>
            <person name="Klenk H.-P."/>
            <person name="Eisen J.A."/>
        </authorList>
    </citation>
    <scope>NUCLEOTIDE SEQUENCE [LARGE SCALE GENOMIC DNA]</scope>
    <source>
        <strain evidence="13">DSM 17620 / KACC 11465 / NBRC 106392 / GR20-10</strain>
    </source>
</reference>
<dbReference type="HOGENOM" id="CLU_444688_0_0_10"/>
<dbReference type="InterPro" id="IPR005467">
    <property type="entry name" value="His_kinase_dom"/>
</dbReference>
<feature type="domain" description="PAS" evidence="10">
    <location>
        <begin position="153"/>
        <end position="223"/>
    </location>
</feature>
<dbReference type="InterPro" id="IPR000700">
    <property type="entry name" value="PAS-assoc_C"/>
</dbReference>
<dbReference type="PROSITE" id="PS50109">
    <property type="entry name" value="HIS_KIN"/>
    <property type="match status" value="1"/>
</dbReference>
<keyword evidence="5" id="KW-0547">Nucleotide-binding</keyword>
<dbReference type="AlphaFoldDB" id="G8TH38"/>
<dbReference type="PANTHER" id="PTHR24421:SF10">
    <property type="entry name" value="NITRATE_NITRITE SENSOR PROTEIN NARQ"/>
    <property type="match status" value="1"/>
</dbReference>
<comment type="catalytic activity">
    <reaction evidence="1">
        <text>ATP + protein L-histidine = ADP + protein N-phospho-L-histidine.</text>
        <dbReference type="EC" id="2.7.13.3"/>
    </reaction>
</comment>
<dbReference type="PANTHER" id="PTHR24421">
    <property type="entry name" value="NITRATE/NITRITE SENSOR PROTEIN NARX-RELATED"/>
    <property type="match status" value="1"/>
</dbReference>
<sequence>MQTSSVTHSDIAMQATIGPNRNTTAAAILNGVIENTEGYTWIVDKNLQYIVCNGHLRYTLKQLSGRDVLPGDEVIDCLGMLDPTQHLPWPAIYQEAFNGTAQRFTHQLSIQQKTVFYDIRITPVREDNRIIALSCSALDITERKRAEEGLRQSELKFRSLIENSTDIITMANEEGNIFYGSPSAKNILGYEEADYMGRHVCSFIHPDSLPAVNELLQNLMQHPDELFTIDLKVFDKQGNERWVLGMASNMLQMPGINALVGNFRDITERKKAEELIKESEDLYKNLFYNSPLPKAICDAATMQLLEVNEATTQLYGYSRKEFMQMKVNDIVSPDEQLNSQEFLPKLDNLNRSSILRRHVKKNGETIFVEVWGHAINYKGRTAWMLQANDITDKIELQNQLVEKEIQRRQEVAKAVIDAQEKERTTLGRELHDNISQMLGTAKLYLNCALDTPAMKDDMITRSRNAISDVVEEIRRLSKSMIETFNKAVGLELSLNDLIQKVRAAQPFTISLYFAVPDEPQLDDKLKMTIFRIVQELLNNAIKHANATEVQVAIVQKNRQLLLTIADDGNGFDTTQKSTGIGITNIISRAELFNGRIKIESSPGKGCRMQVRFTI</sequence>
<evidence type="ECO:0000259" key="9">
    <source>
        <dbReference type="PROSITE" id="PS50109"/>
    </source>
</evidence>
<dbReference type="Gene3D" id="1.20.5.1930">
    <property type="match status" value="1"/>
</dbReference>
<dbReference type="InterPro" id="IPR035965">
    <property type="entry name" value="PAS-like_dom_sf"/>
</dbReference>
<feature type="domain" description="PAS" evidence="10">
    <location>
        <begin position="279"/>
        <end position="336"/>
    </location>
</feature>
<keyword evidence="3" id="KW-0597">Phosphoprotein</keyword>
<protein>
    <recommendedName>
        <fullName evidence="2">histidine kinase</fullName>
        <ecNumber evidence="2">2.7.13.3</ecNumber>
    </recommendedName>
</protein>
<dbReference type="InterPro" id="IPR000014">
    <property type="entry name" value="PAS"/>
</dbReference>
<dbReference type="GO" id="GO:0000155">
    <property type="term" value="F:phosphorelay sensor kinase activity"/>
    <property type="evidence" value="ECO:0007669"/>
    <property type="project" value="InterPro"/>
</dbReference>
<dbReference type="KEGG" id="nko:Niako_4390"/>
<dbReference type="GO" id="GO:0016020">
    <property type="term" value="C:membrane"/>
    <property type="evidence" value="ECO:0007669"/>
    <property type="project" value="InterPro"/>
</dbReference>
<dbReference type="GO" id="GO:0006355">
    <property type="term" value="P:regulation of DNA-templated transcription"/>
    <property type="evidence" value="ECO:0007669"/>
    <property type="project" value="InterPro"/>
</dbReference>
<evidence type="ECO:0000259" key="11">
    <source>
        <dbReference type="PROSITE" id="PS50113"/>
    </source>
</evidence>
<dbReference type="EMBL" id="CP003178">
    <property type="protein sequence ID" value="AEW00649.1"/>
    <property type="molecule type" value="Genomic_DNA"/>
</dbReference>
<dbReference type="InterPro" id="IPR003594">
    <property type="entry name" value="HATPase_dom"/>
</dbReference>
<dbReference type="RefSeq" id="WP_014220561.1">
    <property type="nucleotide sequence ID" value="NC_016609.1"/>
</dbReference>
<dbReference type="CDD" id="cd00130">
    <property type="entry name" value="PAS"/>
    <property type="match status" value="2"/>
</dbReference>
<evidence type="ECO:0000256" key="8">
    <source>
        <dbReference type="ARBA" id="ARBA00023012"/>
    </source>
</evidence>
<dbReference type="SMART" id="SM00387">
    <property type="entry name" value="HATPase_c"/>
    <property type="match status" value="1"/>
</dbReference>
<dbReference type="Gene3D" id="3.30.565.10">
    <property type="entry name" value="Histidine kinase-like ATPase, C-terminal domain"/>
    <property type="match status" value="1"/>
</dbReference>
<dbReference type="SUPFAM" id="SSF55874">
    <property type="entry name" value="ATPase domain of HSP90 chaperone/DNA topoisomerase II/histidine kinase"/>
    <property type="match status" value="1"/>
</dbReference>
<evidence type="ECO:0000256" key="3">
    <source>
        <dbReference type="ARBA" id="ARBA00022553"/>
    </source>
</evidence>
<dbReference type="InterPro" id="IPR013767">
    <property type="entry name" value="PAS_fold"/>
</dbReference>
<dbReference type="InterPro" id="IPR050482">
    <property type="entry name" value="Sensor_HK_TwoCompSys"/>
</dbReference>
<name>G8TH38_NIAKG</name>
<dbReference type="Pfam" id="PF07730">
    <property type="entry name" value="HisKA_3"/>
    <property type="match status" value="1"/>
</dbReference>
<dbReference type="InterPro" id="IPR011712">
    <property type="entry name" value="Sig_transdc_His_kin_sub3_dim/P"/>
</dbReference>
<dbReference type="Pfam" id="PF00989">
    <property type="entry name" value="PAS"/>
    <property type="match status" value="1"/>
</dbReference>
<dbReference type="Proteomes" id="UP000005438">
    <property type="component" value="Chromosome"/>
</dbReference>
<dbReference type="SMART" id="SM00091">
    <property type="entry name" value="PAS"/>
    <property type="match status" value="2"/>
</dbReference>
<dbReference type="GO" id="GO:0005524">
    <property type="term" value="F:ATP binding"/>
    <property type="evidence" value="ECO:0007669"/>
    <property type="project" value="UniProtKB-KW"/>
</dbReference>
<dbReference type="eggNOG" id="COG2202">
    <property type="taxonomic scope" value="Bacteria"/>
</dbReference>
<evidence type="ECO:0000256" key="5">
    <source>
        <dbReference type="ARBA" id="ARBA00022741"/>
    </source>
</evidence>
<evidence type="ECO:0000256" key="6">
    <source>
        <dbReference type="ARBA" id="ARBA00022777"/>
    </source>
</evidence>
<dbReference type="InterPro" id="IPR036890">
    <property type="entry name" value="HATPase_C_sf"/>
</dbReference>